<comment type="caution">
    <text evidence="1">The sequence shown here is derived from an EMBL/GenBank/DDBJ whole genome shotgun (WGS) entry which is preliminary data.</text>
</comment>
<sequence length="76" mass="8878">MYDPERFLPISLAEVEAVKNLRFVPDAEMNAPTDLYEHEDNSIATRLLPEYQYVFAHSVSSSFYAYIPIYGFFYVD</sequence>
<dbReference type="Proteomes" id="UP001165121">
    <property type="component" value="Unassembled WGS sequence"/>
</dbReference>
<dbReference type="AlphaFoldDB" id="A0A9W6YLY9"/>
<evidence type="ECO:0000313" key="1">
    <source>
        <dbReference type="EMBL" id="GMF67573.1"/>
    </source>
</evidence>
<gene>
    <name evidence="1" type="ORF">Pfra01_002839000</name>
</gene>
<protein>
    <submittedName>
        <fullName evidence="1">Unnamed protein product</fullName>
    </submittedName>
</protein>
<keyword evidence="2" id="KW-1185">Reference proteome</keyword>
<dbReference type="EMBL" id="BSXT01008844">
    <property type="protein sequence ID" value="GMF67573.1"/>
    <property type="molecule type" value="Genomic_DNA"/>
</dbReference>
<dbReference type="OrthoDB" id="10473612at2759"/>
<name>A0A9W6YLY9_9STRA</name>
<evidence type="ECO:0000313" key="2">
    <source>
        <dbReference type="Proteomes" id="UP001165121"/>
    </source>
</evidence>
<reference evidence="1" key="1">
    <citation type="submission" date="2023-04" db="EMBL/GenBank/DDBJ databases">
        <title>Phytophthora fragariaefolia NBRC 109709.</title>
        <authorList>
            <person name="Ichikawa N."/>
            <person name="Sato H."/>
            <person name="Tonouchi N."/>
        </authorList>
    </citation>
    <scope>NUCLEOTIDE SEQUENCE</scope>
    <source>
        <strain evidence="1">NBRC 109709</strain>
    </source>
</reference>
<proteinExistence type="predicted"/>
<organism evidence="1 2">
    <name type="scientific">Phytophthora fragariaefolia</name>
    <dbReference type="NCBI Taxonomy" id="1490495"/>
    <lineage>
        <taxon>Eukaryota</taxon>
        <taxon>Sar</taxon>
        <taxon>Stramenopiles</taxon>
        <taxon>Oomycota</taxon>
        <taxon>Peronosporomycetes</taxon>
        <taxon>Peronosporales</taxon>
        <taxon>Peronosporaceae</taxon>
        <taxon>Phytophthora</taxon>
    </lineage>
</organism>
<accession>A0A9W6YLY9</accession>